<keyword evidence="1" id="KW-0689">Ribosomal protein</keyword>
<protein>
    <submittedName>
        <fullName evidence="1">37S ribosomal protein mrp10, mitochondrial</fullName>
    </submittedName>
</protein>
<name>A0ABR2UJJ9_9PEZI</name>
<dbReference type="EMBL" id="JARVKF010000422">
    <property type="protein sequence ID" value="KAK9414803.1"/>
    <property type="molecule type" value="Genomic_DNA"/>
</dbReference>
<organism evidence="1 2">
    <name type="scientific">Seiridium unicorne</name>
    <dbReference type="NCBI Taxonomy" id="138068"/>
    <lineage>
        <taxon>Eukaryota</taxon>
        <taxon>Fungi</taxon>
        <taxon>Dikarya</taxon>
        <taxon>Ascomycota</taxon>
        <taxon>Pezizomycotina</taxon>
        <taxon>Sordariomycetes</taxon>
        <taxon>Xylariomycetidae</taxon>
        <taxon>Amphisphaeriales</taxon>
        <taxon>Sporocadaceae</taxon>
        <taxon>Seiridium</taxon>
    </lineage>
</organism>
<comment type="caution">
    <text evidence="1">The sequence shown here is derived from an EMBL/GenBank/DDBJ whole genome shotgun (WGS) entry which is preliminary data.</text>
</comment>
<evidence type="ECO:0000313" key="1">
    <source>
        <dbReference type="EMBL" id="KAK9414803.1"/>
    </source>
</evidence>
<evidence type="ECO:0000313" key="2">
    <source>
        <dbReference type="Proteomes" id="UP001408356"/>
    </source>
</evidence>
<reference evidence="1 2" key="1">
    <citation type="journal article" date="2024" name="J. Plant Pathol.">
        <title>Sequence and assembly of the genome of Seiridium unicorne, isolate CBS 538.82, causal agent of cypress canker disease.</title>
        <authorList>
            <person name="Scali E."/>
            <person name="Rocca G.D."/>
            <person name="Danti R."/>
            <person name="Garbelotto M."/>
            <person name="Barberini S."/>
            <person name="Baroncelli R."/>
            <person name="Emiliani G."/>
        </authorList>
    </citation>
    <scope>NUCLEOTIDE SEQUENCE [LARGE SCALE GENOMIC DNA]</scope>
    <source>
        <strain evidence="1 2">BM-138-508</strain>
    </source>
</reference>
<gene>
    <name evidence="1" type="ORF">SUNI508_10921</name>
</gene>
<dbReference type="GO" id="GO:0005840">
    <property type="term" value="C:ribosome"/>
    <property type="evidence" value="ECO:0007669"/>
    <property type="project" value="UniProtKB-KW"/>
</dbReference>
<proteinExistence type="predicted"/>
<keyword evidence="1" id="KW-0687">Ribonucleoprotein</keyword>
<sequence>MSGTQKPMRLPPLKVLRVKNPNRQGERPCMAIMSSVLVIELLLMSLENSMLGISRIQHGRMRTDGAGIEGLYGRTAAFGSQEERDQLPSFKIPIESCWRQEAIRGETKGCAVVLNLGRRVSGRWRWRARPRLRVDEGQLRVEVADEPGYRPRPT</sequence>
<keyword evidence="2" id="KW-1185">Reference proteome</keyword>
<dbReference type="Proteomes" id="UP001408356">
    <property type="component" value="Unassembled WGS sequence"/>
</dbReference>
<accession>A0ABR2UJJ9</accession>